<evidence type="ECO:0000256" key="3">
    <source>
        <dbReference type="ARBA" id="ARBA00005300"/>
    </source>
</evidence>
<evidence type="ECO:0000256" key="10">
    <source>
        <dbReference type="ARBA" id="ARBA00022842"/>
    </source>
</evidence>
<dbReference type="SUPFAM" id="SSF53098">
    <property type="entry name" value="Ribonuclease H-like"/>
    <property type="match status" value="1"/>
</dbReference>
<keyword evidence="7" id="KW-0479">Metal-binding</keyword>
<comment type="subunit">
    <text evidence="4">Monomer.</text>
</comment>
<proteinExistence type="inferred from homology"/>
<evidence type="ECO:0000256" key="5">
    <source>
        <dbReference type="ARBA" id="ARBA00012180"/>
    </source>
</evidence>
<organism evidence="12 13">
    <name type="scientific">Agrobacterium larrymoorei</name>
    <dbReference type="NCBI Taxonomy" id="160699"/>
    <lineage>
        <taxon>Bacteria</taxon>
        <taxon>Pseudomonadati</taxon>
        <taxon>Pseudomonadota</taxon>
        <taxon>Alphaproteobacteria</taxon>
        <taxon>Hyphomicrobiales</taxon>
        <taxon>Rhizobiaceae</taxon>
        <taxon>Rhizobium/Agrobacterium group</taxon>
        <taxon>Agrobacterium</taxon>
    </lineage>
</organism>
<evidence type="ECO:0000256" key="6">
    <source>
        <dbReference type="ARBA" id="ARBA00022722"/>
    </source>
</evidence>
<evidence type="ECO:0000313" key="12">
    <source>
        <dbReference type="EMBL" id="WHA42651.1"/>
    </source>
</evidence>
<dbReference type="Pfam" id="PF00075">
    <property type="entry name" value="RNase_H"/>
    <property type="match status" value="1"/>
</dbReference>
<dbReference type="GO" id="GO:0004523">
    <property type="term" value="F:RNA-DNA hybrid ribonuclease activity"/>
    <property type="evidence" value="ECO:0007669"/>
    <property type="project" value="UniProtKB-EC"/>
</dbReference>
<accession>A0AAF0HE15</accession>
<evidence type="ECO:0000256" key="4">
    <source>
        <dbReference type="ARBA" id="ARBA00011245"/>
    </source>
</evidence>
<evidence type="ECO:0000256" key="2">
    <source>
        <dbReference type="ARBA" id="ARBA00001946"/>
    </source>
</evidence>
<name>A0AAF0HE15_9HYPH</name>
<protein>
    <recommendedName>
        <fullName evidence="5">ribonuclease H</fullName>
        <ecNumber evidence="5">3.1.26.4</ecNumber>
    </recommendedName>
</protein>
<evidence type="ECO:0000256" key="9">
    <source>
        <dbReference type="ARBA" id="ARBA00022801"/>
    </source>
</evidence>
<feature type="domain" description="RNase H type-1" evidence="11">
    <location>
        <begin position="20"/>
        <end position="172"/>
    </location>
</feature>
<dbReference type="RefSeq" id="WP_170980240.1">
    <property type="nucleotide sequence ID" value="NZ_CP124734.1"/>
</dbReference>
<dbReference type="PANTHER" id="PTHR10642">
    <property type="entry name" value="RIBONUCLEASE H1"/>
    <property type="match status" value="1"/>
</dbReference>
<dbReference type="InterPro" id="IPR022892">
    <property type="entry name" value="RNaseHI"/>
</dbReference>
<dbReference type="PANTHER" id="PTHR10642:SF26">
    <property type="entry name" value="RIBONUCLEASE H1"/>
    <property type="match status" value="1"/>
</dbReference>
<dbReference type="EMBL" id="CP124734">
    <property type="protein sequence ID" value="WHA42651.1"/>
    <property type="molecule type" value="Genomic_DNA"/>
</dbReference>
<dbReference type="InterPro" id="IPR050092">
    <property type="entry name" value="RNase_H"/>
</dbReference>
<gene>
    <name evidence="12" type="ORF">CFBP5477_015355</name>
</gene>
<dbReference type="Proteomes" id="UP000298664">
    <property type="component" value="Chromosome Linear"/>
</dbReference>
<dbReference type="CDD" id="cd09278">
    <property type="entry name" value="RNase_HI_prokaryote_like"/>
    <property type="match status" value="1"/>
</dbReference>
<comment type="catalytic activity">
    <reaction evidence="1">
        <text>Endonucleolytic cleavage to 5'-phosphomonoester.</text>
        <dbReference type="EC" id="3.1.26.4"/>
    </reaction>
</comment>
<evidence type="ECO:0000256" key="7">
    <source>
        <dbReference type="ARBA" id="ARBA00022723"/>
    </source>
</evidence>
<dbReference type="AlphaFoldDB" id="A0AAF0HE15"/>
<keyword evidence="10" id="KW-0460">Magnesium</keyword>
<keyword evidence="6" id="KW-0540">Nuclease</keyword>
<dbReference type="EC" id="3.1.26.4" evidence="5"/>
<dbReference type="Gene3D" id="3.30.420.10">
    <property type="entry name" value="Ribonuclease H-like superfamily/Ribonuclease H"/>
    <property type="match status" value="1"/>
</dbReference>
<dbReference type="GO" id="GO:0046872">
    <property type="term" value="F:metal ion binding"/>
    <property type="evidence" value="ECO:0007669"/>
    <property type="project" value="UniProtKB-KW"/>
</dbReference>
<evidence type="ECO:0000259" key="11">
    <source>
        <dbReference type="PROSITE" id="PS50879"/>
    </source>
</evidence>
<sequence>MLCISVKKGTNTFKLSDILNTPSLQLYVDGSFDPALKRGGWGLVVLNDSVEIASVSGGASIFDNSAMELEALLVGMRWLEQNAPSQPAIIWSDAVYAVRGCNEWRHIWKSNGWKRRTANGKGRSRAIPNAELWKKIDLHLTQNPLTVVLWCKGHSGYGWNEKADALAQRGRLSLRT</sequence>
<dbReference type="GO" id="GO:0043137">
    <property type="term" value="P:DNA replication, removal of RNA primer"/>
    <property type="evidence" value="ECO:0007669"/>
    <property type="project" value="TreeGrafter"/>
</dbReference>
<dbReference type="InterPro" id="IPR002156">
    <property type="entry name" value="RNaseH_domain"/>
</dbReference>
<evidence type="ECO:0000313" key="13">
    <source>
        <dbReference type="Proteomes" id="UP000298664"/>
    </source>
</evidence>
<reference evidence="12" key="1">
    <citation type="submission" date="2023-05" db="EMBL/GenBank/DDBJ databases">
        <title>Complete genome sequence of Agrobacterium larrymoorei CFBP5477.</title>
        <authorList>
            <person name="Yen H.-C."/>
            <person name="Chou L."/>
            <person name="Lin Y.-C."/>
            <person name="Lai E.-M."/>
            <person name="Kuo C.-H."/>
        </authorList>
    </citation>
    <scope>NUCLEOTIDE SEQUENCE</scope>
    <source>
        <strain evidence="12">CFBP5477</strain>
    </source>
</reference>
<evidence type="ECO:0000256" key="8">
    <source>
        <dbReference type="ARBA" id="ARBA00022759"/>
    </source>
</evidence>
<dbReference type="PROSITE" id="PS50879">
    <property type="entry name" value="RNASE_H_1"/>
    <property type="match status" value="1"/>
</dbReference>
<dbReference type="InterPro" id="IPR012337">
    <property type="entry name" value="RNaseH-like_sf"/>
</dbReference>
<comment type="similarity">
    <text evidence="3">Belongs to the RNase H family.</text>
</comment>
<keyword evidence="8" id="KW-0255">Endonuclease</keyword>
<dbReference type="GO" id="GO:0003676">
    <property type="term" value="F:nucleic acid binding"/>
    <property type="evidence" value="ECO:0007669"/>
    <property type="project" value="InterPro"/>
</dbReference>
<dbReference type="InterPro" id="IPR036397">
    <property type="entry name" value="RNaseH_sf"/>
</dbReference>
<comment type="cofactor">
    <cofactor evidence="2">
        <name>Mg(2+)</name>
        <dbReference type="ChEBI" id="CHEBI:18420"/>
    </cofactor>
</comment>
<evidence type="ECO:0000256" key="1">
    <source>
        <dbReference type="ARBA" id="ARBA00000077"/>
    </source>
</evidence>
<keyword evidence="9 12" id="KW-0378">Hydrolase</keyword>